<dbReference type="InterPro" id="IPR046802">
    <property type="entry name" value="OpcA_G6PD_C"/>
</dbReference>
<dbReference type="PANTHER" id="PTHR38658">
    <property type="entry name" value="OXPP CYCLE PROTEIN OPCA-RELATED"/>
    <property type="match status" value="1"/>
</dbReference>
<dbReference type="RefSeq" id="WP_118912429.1">
    <property type="nucleotide sequence ID" value="NZ_CBCRVH010000002.1"/>
</dbReference>
<evidence type="ECO:0000313" key="4">
    <source>
        <dbReference type="Proteomes" id="UP000285376"/>
    </source>
</evidence>
<feature type="domain" description="Glucose-6-phosphate dehydrogenase assembly protein OpcA C-terminal" evidence="2">
    <location>
        <begin position="166"/>
        <end position="295"/>
    </location>
</feature>
<name>A0A417ZA65_9MICO</name>
<dbReference type="InterPro" id="IPR046801">
    <property type="entry name" value="OpcA_G6PD_N"/>
</dbReference>
<reference evidence="3 4" key="1">
    <citation type="submission" date="2018-08" db="EMBL/GenBank/DDBJ databases">
        <title>Whole genome sequence analysis of Dermacoccus abyssi bacteria isolated from Deep Mariana trench Micromonospora spp reveals genes involved in the environmental adaptation and production of secondary metabolites.</title>
        <authorList>
            <person name="Abdel-Mageed W.M."/>
            <person name="Lehri B."/>
            <person name="Nouioui I."/>
            <person name="Goodfellow I."/>
            <person name="Jaspars M."/>
            <person name="Karlyshev A."/>
        </authorList>
    </citation>
    <scope>NUCLEOTIDE SEQUENCE [LARGE SCALE GENOMIC DNA]</scope>
    <source>
        <strain evidence="3 4">MT1.1</strain>
    </source>
</reference>
<evidence type="ECO:0000313" key="3">
    <source>
        <dbReference type="EMBL" id="RHW47541.1"/>
    </source>
</evidence>
<sequence>MIVDLEKTSSADISKKLVQLRNEVGSMTLGRVMTLVVVSPREHVDESLRVASEATRLHPSRIIAVVDEPDAGDDDLNAQIRLGGDAGASEIIVLGLRGELAEHGAAAITPLLLPDSPVVAWWPMQADENIGETQIGRMAQRRITDVSLSDDPRGEILRRAMYYTAGDTDMAWARTTRWRGLLAGALDLPPYEPVQRIVVKGASDSASSDLLGGWLSVELGCPVQRELTEPGRGLVAVELHRESGAISLIRDGEQAILRQPDQPDRQMALPRPDAVASLAEELRRLDKDEIYRDALVRGLPKIVADDEHDE</sequence>
<comment type="caution">
    <text evidence="3">The sequence shown here is derived from an EMBL/GenBank/DDBJ whole genome shotgun (WGS) entry which is preliminary data.</text>
</comment>
<gene>
    <name evidence="3" type="ORF">D1832_02235</name>
</gene>
<organism evidence="3 4">
    <name type="scientific">Dermacoccus abyssi</name>
    <dbReference type="NCBI Taxonomy" id="322596"/>
    <lineage>
        <taxon>Bacteria</taxon>
        <taxon>Bacillati</taxon>
        <taxon>Actinomycetota</taxon>
        <taxon>Actinomycetes</taxon>
        <taxon>Micrococcales</taxon>
        <taxon>Dermacoccaceae</taxon>
        <taxon>Dermacoccus</taxon>
    </lineage>
</organism>
<accession>A0A417ZA65</accession>
<proteinExistence type="predicted"/>
<dbReference type="InterPro" id="IPR004555">
    <property type="entry name" value="G6PDH_assembly_OpcA"/>
</dbReference>
<evidence type="ECO:0000259" key="1">
    <source>
        <dbReference type="Pfam" id="PF10128"/>
    </source>
</evidence>
<dbReference type="Pfam" id="PF10128">
    <property type="entry name" value="OpcA_G6PD_assem"/>
    <property type="match status" value="1"/>
</dbReference>
<protein>
    <submittedName>
        <fullName evidence="3">OpcA protein</fullName>
    </submittedName>
</protein>
<dbReference type="AlphaFoldDB" id="A0A417ZA65"/>
<dbReference type="Proteomes" id="UP000285376">
    <property type="component" value="Unassembled WGS sequence"/>
</dbReference>
<feature type="domain" description="Glucose-6-phosphate dehydrogenase assembly protein OpcA N-terminal" evidence="1">
    <location>
        <begin position="51"/>
        <end position="160"/>
    </location>
</feature>
<dbReference type="PANTHER" id="PTHR38658:SF1">
    <property type="entry name" value="OXPP CYCLE PROTEIN OPCA-RELATED"/>
    <property type="match status" value="1"/>
</dbReference>
<dbReference type="EMBL" id="QWLM01000002">
    <property type="protein sequence ID" value="RHW47541.1"/>
    <property type="molecule type" value="Genomic_DNA"/>
</dbReference>
<evidence type="ECO:0000259" key="2">
    <source>
        <dbReference type="Pfam" id="PF20171"/>
    </source>
</evidence>
<dbReference type="Pfam" id="PF20171">
    <property type="entry name" value="OpcA_G6PD_C"/>
    <property type="match status" value="1"/>
</dbReference>